<dbReference type="Pfam" id="PF07992">
    <property type="entry name" value="Pyr_redox_2"/>
    <property type="match status" value="1"/>
</dbReference>
<feature type="domain" description="FAD/NAD(P)-binding" evidence="3">
    <location>
        <begin position="5"/>
        <end position="292"/>
    </location>
</feature>
<reference evidence="5" key="1">
    <citation type="submission" date="2018-06" db="EMBL/GenBank/DDBJ databases">
        <title>Description of Blautia argi sp. nov., a new anaerobic isolated from dog feces.</title>
        <authorList>
            <person name="Chang Y.-H."/>
            <person name="Paek J."/>
            <person name="Shin Y."/>
        </authorList>
    </citation>
    <scope>NUCLEOTIDE SEQUENCE [LARGE SCALE GENOMIC DNA]</scope>
    <source>
        <strain evidence="5">KCTC 15426</strain>
    </source>
</reference>
<dbReference type="PRINTS" id="PR00368">
    <property type="entry name" value="FADPNR"/>
</dbReference>
<dbReference type="EMBL" id="CP030280">
    <property type="protein sequence ID" value="AWY97244.1"/>
    <property type="molecule type" value="Genomic_DNA"/>
</dbReference>
<dbReference type="InterPro" id="IPR036188">
    <property type="entry name" value="FAD/NAD-bd_sf"/>
</dbReference>
<name>A0A2Z4U8Q0_9FIRM</name>
<dbReference type="Gene3D" id="3.50.50.60">
    <property type="entry name" value="FAD/NAD(P)-binding domain"/>
    <property type="match status" value="2"/>
</dbReference>
<gene>
    <name evidence="4" type="ORF">DQQ01_02720</name>
</gene>
<dbReference type="SUPFAM" id="SSF51905">
    <property type="entry name" value="FAD/NAD(P)-binding domain"/>
    <property type="match status" value="1"/>
</dbReference>
<evidence type="ECO:0000259" key="3">
    <source>
        <dbReference type="Pfam" id="PF07992"/>
    </source>
</evidence>
<dbReference type="KEGG" id="blau:DQQ01_02720"/>
<evidence type="ECO:0000313" key="5">
    <source>
        <dbReference type="Proteomes" id="UP000250003"/>
    </source>
</evidence>
<evidence type="ECO:0000313" key="4">
    <source>
        <dbReference type="EMBL" id="AWY97244.1"/>
    </source>
</evidence>
<proteinExistence type="predicted"/>
<organism evidence="4 5">
    <name type="scientific">Blautia argi</name>
    <dbReference type="NCBI Taxonomy" id="1912897"/>
    <lineage>
        <taxon>Bacteria</taxon>
        <taxon>Bacillati</taxon>
        <taxon>Bacillota</taxon>
        <taxon>Clostridia</taxon>
        <taxon>Lachnospirales</taxon>
        <taxon>Lachnospiraceae</taxon>
        <taxon>Blautia</taxon>
    </lineage>
</organism>
<dbReference type="RefSeq" id="WP_111918203.1">
    <property type="nucleotide sequence ID" value="NZ_CAUWHR010000052.1"/>
</dbReference>
<accession>A0A2Z4U8Q0</accession>
<evidence type="ECO:0000256" key="1">
    <source>
        <dbReference type="ARBA" id="ARBA00022630"/>
    </source>
</evidence>
<dbReference type="GO" id="GO:0016491">
    <property type="term" value="F:oxidoreductase activity"/>
    <property type="evidence" value="ECO:0007669"/>
    <property type="project" value="UniProtKB-KW"/>
</dbReference>
<dbReference type="OrthoDB" id="9806179at2"/>
<keyword evidence="5" id="KW-1185">Reference proteome</keyword>
<dbReference type="PANTHER" id="PTHR48105">
    <property type="entry name" value="THIOREDOXIN REDUCTASE 1-RELATED-RELATED"/>
    <property type="match status" value="1"/>
</dbReference>
<protein>
    <submittedName>
        <fullName evidence="4">Thioredoxin-disulfide reductase</fullName>
    </submittedName>
</protein>
<dbReference type="InterPro" id="IPR023753">
    <property type="entry name" value="FAD/NAD-binding_dom"/>
</dbReference>
<dbReference type="Proteomes" id="UP000250003">
    <property type="component" value="Chromosome"/>
</dbReference>
<keyword evidence="1" id="KW-0285">Flavoprotein</keyword>
<dbReference type="InterPro" id="IPR050097">
    <property type="entry name" value="Ferredoxin-NADP_redctase_2"/>
</dbReference>
<evidence type="ECO:0000256" key="2">
    <source>
        <dbReference type="ARBA" id="ARBA00023002"/>
    </source>
</evidence>
<dbReference type="PRINTS" id="PR00469">
    <property type="entry name" value="PNDRDTASEII"/>
</dbReference>
<dbReference type="AlphaFoldDB" id="A0A2Z4U8Q0"/>
<sequence>MTKEYDFIIIGAGPAGMTAAVYASRAGLKTALLESGAPGGKLLKTNEISNWPGILQEPGSQLAMDMFTHSTSFGAVYEYGKVVSITDGEKKQVLCEDGTLFLAPAVLVATGTKERLMHIPGEVEHIGRGVSYCAVCDGAFFREKEVAVIGAGNSALEEAVYLTQFASKVYIIMRRDVFRADKIAIDAAKANPKIQIIQKAVPKEVLSENGQVGGLKIADVSSEKETILPVSGIFPYIGADPVTDFLKPLGVLDEHGYMIVNESMETSVPLLYGAGDVCQKVLRQVVTAANDGAIAAQNAFHKLKLSSH</sequence>
<keyword evidence="2" id="KW-0560">Oxidoreductase</keyword>